<sequence length="262" mass="29208">MLPPETIDAVTAHIRAHLHQDPTPAQIAAHFRVNRFALSRWFRAHTGLSLRDYIAALKIEQGIAPLVQGQPVIASQLEAGHASAATYAHRFRAHTGQSPRDYRAQAATFSATLRQALHDGGARVLPYHGFDPAAHPQTHALSVEIQGEGLAPLVFVGLFPEPIPRGVPVLGRALFHTRRFVIDHMPDGRYHLLGCEMRPSLNLLDFFRLDHCLRALHPEPITFPLPAPQTLDLAFRPLRPSDPPITVNLPKLLFDYLRQRNP</sequence>
<keyword evidence="3" id="KW-0804">Transcription</keyword>
<evidence type="ECO:0000313" key="5">
    <source>
        <dbReference type="EMBL" id="QMT40416.1"/>
    </source>
</evidence>
<dbReference type="RefSeq" id="WP_182122083.1">
    <property type="nucleotide sequence ID" value="NZ_CP059567.1"/>
</dbReference>
<dbReference type="Pfam" id="PF12833">
    <property type="entry name" value="HTH_18"/>
    <property type="match status" value="1"/>
</dbReference>
<evidence type="ECO:0000259" key="4">
    <source>
        <dbReference type="PROSITE" id="PS01124"/>
    </source>
</evidence>
<dbReference type="PANTHER" id="PTHR47504:SF6">
    <property type="entry name" value="ARAC-FAMILY TRANSCRIPTIONAL REGULATOR"/>
    <property type="match status" value="1"/>
</dbReference>
<feature type="domain" description="HTH araC/xylS-type" evidence="4">
    <location>
        <begin position="8"/>
        <end position="105"/>
    </location>
</feature>
<dbReference type="PROSITE" id="PS01124">
    <property type="entry name" value="HTH_ARAC_FAMILY_2"/>
    <property type="match status" value="1"/>
</dbReference>
<dbReference type="PANTHER" id="PTHR47504">
    <property type="entry name" value="RIGHT ORIGIN-BINDING PROTEIN"/>
    <property type="match status" value="1"/>
</dbReference>
<dbReference type="SUPFAM" id="SSF46689">
    <property type="entry name" value="Homeodomain-like"/>
    <property type="match status" value="1"/>
</dbReference>
<dbReference type="GO" id="GO:0043565">
    <property type="term" value="F:sequence-specific DNA binding"/>
    <property type="evidence" value="ECO:0007669"/>
    <property type="project" value="InterPro"/>
</dbReference>
<dbReference type="SMART" id="SM00342">
    <property type="entry name" value="HTH_ARAC"/>
    <property type="match status" value="1"/>
</dbReference>
<dbReference type="InterPro" id="IPR009057">
    <property type="entry name" value="Homeodomain-like_sf"/>
</dbReference>
<organism evidence="5 6">
    <name type="scientific">Neisseria shayeganii</name>
    <dbReference type="NCBI Taxonomy" id="607712"/>
    <lineage>
        <taxon>Bacteria</taxon>
        <taxon>Pseudomonadati</taxon>
        <taxon>Pseudomonadota</taxon>
        <taxon>Betaproteobacteria</taxon>
        <taxon>Neisseriales</taxon>
        <taxon>Neisseriaceae</taxon>
        <taxon>Neisseria</taxon>
    </lineage>
</organism>
<keyword evidence="2" id="KW-0238">DNA-binding</keyword>
<dbReference type="KEGG" id="nsg:H3L94_11420"/>
<dbReference type="GO" id="GO:0003700">
    <property type="term" value="F:DNA-binding transcription factor activity"/>
    <property type="evidence" value="ECO:0007669"/>
    <property type="project" value="InterPro"/>
</dbReference>
<dbReference type="Gene3D" id="1.10.10.60">
    <property type="entry name" value="Homeodomain-like"/>
    <property type="match status" value="1"/>
</dbReference>
<evidence type="ECO:0000256" key="2">
    <source>
        <dbReference type="ARBA" id="ARBA00023125"/>
    </source>
</evidence>
<name>A0A7D7NBL0_9NEIS</name>
<dbReference type="AlphaFoldDB" id="A0A7D7NBL0"/>
<protein>
    <submittedName>
        <fullName evidence="5">Helix-turn-helix transcriptional regulator</fullName>
    </submittedName>
</protein>
<dbReference type="Proteomes" id="UP000514752">
    <property type="component" value="Chromosome"/>
</dbReference>
<evidence type="ECO:0000256" key="3">
    <source>
        <dbReference type="ARBA" id="ARBA00023163"/>
    </source>
</evidence>
<reference evidence="5 6" key="1">
    <citation type="submission" date="2020-07" db="EMBL/GenBank/DDBJ databases">
        <title>Genomic diversity of species in the Neisseriaceae family.</title>
        <authorList>
            <person name="Vincent A.T."/>
            <person name="Bernet E."/>
            <person name="Veyrier F.J."/>
        </authorList>
    </citation>
    <scope>NUCLEOTIDE SEQUENCE [LARGE SCALE GENOMIC DNA]</scope>
    <source>
        <strain evidence="5 6">DSM 22244</strain>
    </source>
</reference>
<dbReference type="EMBL" id="CP059567">
    <property type="protein sequence ID" value="QMT40416.1"/>
    <property type="molecule type" value="Genomic_DNA"/>
</dbReference>
<accession>A0A7D7NBL0</accession>
<dbReference type="InterPro" id="IPR050959">
    <property type="entry name" value="MarA-like"/>
</dbReference>
<keyword evidence="1" id="KW-0805">Transcription regulation</keyword>
<proteinExistence type="predicted"/>
<gene>
    <name evidence="5" type="ORF">H3L94_11420</name>
</gene>
<dbReference type="InterPro" id="IPR018060">
    <property type="entry name" value="HTH_AraC"/>
</dbReference>
<evidence type="ECO:0000256" key="1">
    <source>
        <dbReference type="ARBA" id="ARBA00023015"/>
    </source>
</evidence>
<evidence type="ECO:0000313" key="6">
    <source>
        <dbReference type="Proteomes" id="UP000514752"/>
    </source>
</evidence>